<evidence type="ECO:0000313" key="6">
    <source>
        <dbReference type="Proteomes" id="UP000256562"/>
    </source>
</evidence>
<dbReference type="GO" id="GO:0008986">
    <property type="term" value="F:pyruvate, water dikinase activity"/>
    <property type="evidence" value="ECO:0007669"/>
    <property type="project" value="InterPro"/>
</dbReference>
<evidence type="ECO:0000313" key="5">
    <source>
        <dbReference type="EMBL" id="REH97238.1"/>
    </source>
</evidence>
<keyword evidence="2" id="KW-0547">Nucleotide-binding</keyword>
<evidence type="ECO:0000259" key="4">
    <source>
        <dbReference type="Pfam" id="PF00391"/>
    </source>
</evidence>
<keyword evidence="5" id="KW-0418">Kinase</keyword>
<evidence type="ECO:0000256" key="3">
    <source>
        <dbReference type="ARBA" id="ARBA00022840"/>
    </source>
</evidence>
<dbReference type="GO" id="GO:0004743">
    <property type="term" value="F:pyruvate kinase activity"/>
    <property type="evidence" value="ECO:0007669"/>
    <property type="project" value="UniProtKB-EC"/>
</dbReference>
<proteinExistence type="inferred from homology"/>
<dbReference type="AlphaFoldDB" id="A0A3E0IQR7"/>
<dbReference type="RefSeq" id="WP_238674703.1">
    <property type="nucleotide sequence ID" value="NZ_QKXQ01000215.1"/>
</dbReference>
<name>A0A3E0IQR7_9STAP</name>
<dbReference type="EMBL" id="QKXQ01000215">
    <property type="protein sequence ID" value="REH97238.1"/>
    <property type="molecule type" value="Genomic_DNA"/>
</dbReference>
<dbReference type="Gene3D" id="3.50.30.10">
    <property type="entry name" value="Phosphohistidine domain"/>
    <property type="match status" value="1"/>
</dbReference>
<reference evidence="5 6" key="1">
    <citation type="journal article" date="2018" name="Vet. Microbiol.">
        <title>Characterisation of Staphylococcus felis isolated from cats using whole genome sequencing.</title>
        <authorList>
            <person name="Worthing K."/>
            <person name="Pang S."/>
            <person name="Trott D.J."/>
            <person name="Abraham S."/>
            <person name="Coombs G.W."/>
            <person name="Jordan D."/>
            <person name="McIntyre L."/>
            <person name="Davies M.R."/>
            <person name="Norris J."/>
        </authorList>
    </citation>
    <scope>NUCLEOTIDE SEQUENCE [LARGE SCALE GENOMIC DNA]</scope>
    <source>
        <strain evidence="5 6">F9</strain>
    </source>
</reference>
<dbReference type="EC" id="2.7.1.40" evidence="5"/>
<dbReference type="Proteomes" id="UP000256562">
    <property type="component" value="Unassembled WGS sequence"/>
</dbReference>
<organism evidence="5 6">
    <name type="scientific">Staphylococcus felis</name>
    <dbReference type="NCBI Taxonomy" id="46127"/>
    <lineage>
        <taxon>Bacteria</taxon>
        <taxon>Bacillati</taxon>
        <taxon>Bacillota</taxon>
        <taxon>Bacilli</taxon>
        <taxon>Bacillales</taxon>
        <taxon>Staphylococcaceae</taxon>
        <taxon>Staphylococcus</taxon>
    </lineage>
</organism>
<dbReference type="InterPro" id="IPR036637">
    <property type="entry name" value="Phosphohistidine_dom_sf"/>
</dbReference>
<dbReference type="GO" id="GO:0005524">
    <property type="term" value="F:ATP binding"/>
    <property type="evidence" value="ECO:0007669"/>
    <property type="project" value="UniProtKB-KW"/>
</dbReference>
<feature type="non-terminal residue" evidence="5">
    <location>
        <position position="1"/>
    </location>
</feature>
<dbReference type="PANTHER" id="PTHR43030:SF1">
    <property type="entry name" value="PHOSPHOENOLPYRUVATE SYNTHASE"/>
    <property type="match status" value="1"/>
</dbReference>
<feature type="domain" description="PEP-utilising enzyme mobile" evidence="4">
    <location>
        <begin position="1"/>
        <end position="53"/>
    </location>
</feature>
<comment type="similarity">
    <text evidence="1">Belongs to the PEP-utilizing enzyme family.</text>
</comment>
<gene>
    <name evidence="5" type="ORF">DOS83_04600</name>
</gene>
<dbReference type="PANTHER" id="PTHR43030">
    <property type="entry name" value="PHOSPHOENOLPYRUVATE SYNTHASE"/>
    <property type="match status" value="1"/>
</dbReference>
<dbReference type="Pfam" id="PF00391">
    <property type="entry name" value="PEP-utilizers"/>
    <property type="match status" value="1"/>
</dbReference>
<evidence type="ECO:0000256" key="1">
    <source>
        <dbReference type="ARBA" id="ARBA00007837"/>
    </source>
</evidence>
<keyword evidence="5" id="KW-0670">Pyruvate</keyword>
<sequence length="63" mass="6450">LDQAAGLVTEEGGLTSPSAIIGLEKGIPTIVGVNNVTKQIPNDILVTVDSAQGKIFEGYANVL</sequence>
<accession>A0A3E0IQR7</accession>
<evidence type="ECO:0000256" key="2">
    <source>
        <dbReference type="ARBA" id="ARBA00022741"/>
    </source>
</evidence>
<protein>
    <submittedName>
        <fullName evidence="5">Pyruvate kinase</fullName>
        <ecNumber evidence="5">2.7.1.40</ecNumber>
    </submittedName>
</protein>
<dbReference type="SUPFAM" id="SSF52009">
    <property type="entry name" value="Phosphohistidine domain"/>
    <property type="match status" value="1"/>
</dbReference>
<keyword evidence="3" id="KW-0067">ATP-binding</keyword>
<keyword evidence="5" id="KW-0808">Transferase</keyword>
<dbReference type="InterPro" id="IPR008279">
    <property type="entry name" value="PEP-util_enz_mobile_dom"/>
</dbReference>
<dbReference type="InterPro" id="IPR006319">
    <property type="entry name" value="PEP_synth"/>
</dbReference>
<comment type="caution">
    <text evidence="5">The sequence shown here is derived from an EMBL/GenBank/DDBJ whole genome shotgun (WGS) entry which is preliminary data.</text>
</comment>